<evidence type="ECO:0000259" key="1">
    <source>
        <dbReference type="Pfam" id="PF15657"/>
    </source>
</evidence>
<protein>
    <submittedName>
        <fullName evidence="2">HNH/endonuclease VII fold putative polymorphic toxin</fullName>
    </submittedName>
</protein>
<feature type="domain" description="HNH/Endo VII superfamily nuclease toxins" evidence="1">
    <location>
        <begin position="79"/>
        <end position="144"/>
    </location>
</feature>
<dbReference type="Pfam" id="PF15657">
    <property type="entry name" value="Tox-HNH-EHHH"/>
    <property type="match status" value="1"/>
</dbReference>
<organism evidence="2 3">
    <name type="scientific">Erwinia pyrifoliae</name>
    <dbReference type="NCBI Taxonomy" id="79967"/>
    <lineage>
        <taxon>Bacteria</taxon>
        <taxon>Pseudomonadati</taxon>
        <taxon>Pseudomonadota</taxon>
        <taxon>Gammaproteobacteria</taxon>
        <taxon>Enterobacterales</taxon>
        <taxon>Erwiniaceae</taxon>
        <taxon>Erwinia</taxon>
    </lineage>
</organism>
<evidence type="ECO:0000313" key="3">
    <source>
        <dbReference type="Proteomes" id="UP001058553"/>
    </source>
</evidence>
<dbReference type="InterPro" id="IPR028048">
    <property type="entry name" value="Tox-HNH-EHHH"/>
</dbReference>
<proteinExistence type="predicted"/>
<dbReference type="GeneID" id="92237718"/>
<evidence type="ECO:0000313" key="2">
    <source>
        <dbReference type="EMBL" id="UWS34474.1"/>
    </source>
</evidence>
<dbReference type="EMBL" id="CP103445">
    <property type="protein sequence ID" value="UWS34474.1"/>
    <property type="molecule type" value="Genomic_DNA"/>
</dbReference>
<accession>A0ABY5XC13</accession>
<dbReference type="Proteomes" id="UP001058553">
    <property type="component" value="Chromosome"/>
</dbReference>
<reference evidence="2" key="1">
    <citation type="submission" date="2022-07" db="EMBL/GenBank/DDBJ databases">
        <title>Genetic diversity of Erwinia pyrifoliae.</title>
        <authorList>
            <person name="Park D.S."/>
            <person name="Ham H."/>
        </authorList>
    </citation>
    <scope>NUCLEOTIDE SEQUENCE</scope>
    <source>
        <strain evidence="2">CP201486</strain>
    </source>
</reference>
<name>A0ABY5XC13_ERWPY</name>
<sequence>MNLYAYAPNPYGWVDPLGLAKCNSQFNSRKEALRAAKRDAGIPASNQPGNIFNIRNQRVQQYNSVKMTDRNGNPVLHPSTKQPLWTREYQYTRSDGTKIVIQDHSAGHEFGQGGIGDQGPHFNVRPFDNTRTGSVAGTIDHYSY</sequence>
<keyword evidence="3" id="KW-1185">Reference proteome</keyword>
<gene>
    <name evidence="2" type="ORF">NYP84_04670</name>
</gene>
<dbReference type="RefSeq" id="WP_071819801.1">
    <property type="nucleotide sequence ID" value="NZ_CP023567.1"/>
</dbReference>